<proteinExistence type="predicted"/>
<reference evidence="1 2" key="1">
    <citation type="submission" date="2019-07" db="EMBL/GenBank/DDBJ databases">
        <title>Genome sequence of 2 isolates from Red Sea Mangroves.</title>
        <authorList>
            <person name="Sefrji F."/>
            <person name="Michoud G."/>
            <person name="Merlino G."/>
            <person name="Daffonchio D."/>
        </authorList>
    </citation>
    <scope>NUCLEOTIDE SEQUENCE [LARGE SCALE GENOMIC DNA]</scope>
    <source>
        <strain evidence="1 2">R1DC41</strain>
    </source>
</reference>
<evidence type="ECO:0000313" key="1">
    <source>
        <dbReference type="EMBL" id="QPC45880.1"/>
    </source>
</evidence>
<organism evidence="1 2">
    <name type="scientific">Mangrovibacillus cuniculi</name>
    <dbReference type="NCBI Taxonomy" id="2593652"/>
    <lineage>
        <taxon>Bacteria</taxon>
        <taxon>Bacillati</taxon>
        <taxon>Bacillota</taxon>
        <taxon>Bacilli</taxon>
        <taxon>Bacillales</taxon>
        <taxon>Bacillaceae</taxon>
        <taxon>Mangrovibacillus</taxon>
    </lineage>
</organism>
<dbReference type="EMBL" id="CP049742">
    <property type="protein sequence ID" value="QPC45880.1"/>
    <property type="molecule type" value="Genomic_DNA"/>
</dbReference>
<dbReference type="Pfam" id="PF13027">
    <property type="entry name" value="DUF3888"/>
    <property type="match status" value="1"/>
</dbReference>
<dbReference type="KEGG" id="mcui:G8O30_02350"/>
<dbReference type="RefSeq" id="WP_239673398.1">
    <property type="nucleotide sequence ID" value="NZ_CP049742.1"/>
</dbReference>
<gene>
    <name evidence="1" type="ORF">G8O30_02350</name>
</gene>
<accession>A0A7S8C9H0</accession>
<dbReference type="InterPro" id="IPR024984">
    <property type="entry name" value="DUF3888"/>
</dbReference>
<evidence type="ECO:0000313" key="2">
    <source>
        <dbReference type="Proteomes" id="UP000593626"/>
    </source>
</evidence>
<sequence length="129" mass="14711">MIKTIAAIFITVLMLITTGFSNEESTSPNEELYQNVFLSLLMPYISEAVNNYYTNLLSEMPLVYTYDIEVLGVKRLLDDTSYLFEVDLQVAPVIGAHNAVGEDRLIFYIDGTGNVKLKKYQHLKDYPLF</sequence>
<dbReference type="AlphaFoldDB" id="A0A7S8C9H0"/>
<protein>
    <submittedName>
        <fullName evidence="1">DUF3888 domain-containing protein</fullName>
    </submittedName>
</protein>
<dbReference type="Proteomes" id="UP000593626">
    <property type="component" value="Chromosome"/>
</dbReference>
<name>A0A7S8C9H0_9BACI</name>
<keyword evidence="2" id="KW-1185">Reference proteome</keyword>